<keyword evidence="2" id="KW-0378">Hydrolase</keyword>
<gene>
    <name evidence="2" type="ORF">SYV04_33300</name>
</gene>
<evidence type="ECO:0000313" key="3">
    <source>
        <dbReference type="Proteomes" id="UP001291309"/>
    </source>
</evidence>
<dbReference type="EMBL" id="JAXIVS010000014">
    <property type="protein sequence ID" value="MDY7231315.1"/>
    <property type="molecule type" value="Genomic_DNA"/>
</dbReference>
<evidence type="ECO:0000259" key="1">
    <source>
        <dbReference type="Pfam" id="PF05685"/>
    </source>
</evidence>
<dbReference type="InterPro" id="IPR012296">
    <property type="entry name" value="Nuclease_put_TT1808"/>
</dbReference>
<dbReference type="GO" id="GO:0004519">
    <property type="term" value="F:endonuclease activity"/>
    <property type="evidence" value="ECO:0007669"/>
    <property type="project" value="UniProtKB-KW"/>
</dbReference>
<dbReference type="RefSeq" id="WP_321550027.1">
    <property type="nucleotide sequence ID" value="NZ_JAXIVS010000014.1"/>
</dbReference>
<dbReference type="Pfam" id="PF05685">
    <property type="entry name" value="Uma2"/>
    <property type="match status" value="1"/>
</dbReference>
<keyword evidence="3" id="KW-1185">Reference proteome</keyword>
<name>A0ABU5HDG6_9BACT</name>
<comment type="caution">
    <text evidence="2">The sequence shown here is derived from an EMBL/GenBank/DDBJ whole genome shotgun (WGS) entry which is preliminary data.</text>
</comment>
<organism evidence="2 3">
    <name type="scientific">Hyalangium rubrum</name>
    <dbReference type="NCBI Taxonomy" id="3103134"/>
    <lineage>
        <taxon>Bacteria</taxon>
        <taxon>Pseudomonadati</taxon>
        <taxon>Myxococcota</taxon>
        <taxon>Myxococcia</taxon>
        <taxon>Myxococcales</taxon>
        <taxon>Cystobacterineae</taxon>
        <taxon>Archangiaceae</taxon>
        <taxon>Hyalangium</taxon>
    </lineage>
</organism>
<feature type="domain" description="Putative restriction endonuclease" evidence="1">
    <location>
        <begin position="18"/>
        <end position="186"/>
    </location>
</feature>
<dbReference type="Gene3D" id="3.90.1570.10">
    <property type="entry name" value="tt1808, chain A"/>
    <property type="match status" value="1"/>
</dbReference>
<keyword evidence="2" id="KW-0540">Nuclease</keyword>
<dbReference type="SUPFAM" id="SSF52980">
    <property type="entry name" value="Restriction endonuclease-like"/>
    <property type="match status" value="1"/>
</dbReference>
<sequence>MMLARVVMSEKPRRPATYEDLEALPPHQVGEIIAGELYASPRPATPHARAASRLGVKLGGPFDIGGDNPGGWVILHEPELHLGTDVLVPDLAGWRRERMPKLPRVPALKLAPDWVCEVLSPSTEARDRSAKFPIYAREGVRHVWLVDPDVRTLEIFRLEGPRYTLLATHEGEASVHAEPFEALALSLRVLWED</sequence>
<dbReference type="Proteomes" id="UP001291309">
    <property type="component" value="Unassembled WGS sequence"/>
</dbReference>
<dbReference type="PANTHER" id="PTHR34107">
    <property type="entry name" value="SLL0198 PROTEIN-RELATED"/>
    <property type="match status" value="1"/>
</dbReference>
<dbReference type="PANTHER" id="PTHR34107:SF4">
    <property type="entry name" value="SLL1222 PROTEIN"/>
    <property type="match status" value="1"/>
</dbReference>
<dbReference type="CDD" id="cd06260">
    <property type="entry name" value="DUF820-like"/>
    <property type="match status" value="1"/>
</dbReference>
<dbReference type="InterPro" id="IPR011335">
    <property type="entry name" value="Restrct_endonuc-II-like"/>
</dbReference>
<accession>A0ABU5HDG6</accession>
<dbReference type="InterPro" id="IPR008538">
    <property type="entry name" value="Uma2"/>
</dbReference>
<keyword evidence="2" id="KW-0255">Endonuclease</keyword>
<evidence type="ECO:0000313" key="2">
    <source>
        <dbReference type="EMBL" id="MDY7231315.1"/>
    </source>
</evidence>
<proteinExistence type="predicted"/>
<reference evidence="2 3" key="1">
    <citation type="submission" date="2023-12" db="EMBL/GenBank/DDBJ databases">
        <title>the genome sequence of Hyalangium sp. s54d21.</title>
        <authorList>
            <person name="Zhang X."/>
        </authorList>
    </citation>
    <scope>NUCLEOTIDE SEQUENCE [LARGE SCALE GENOMIC DNA]</scope>
    <source>
        <strain evidence="3">s54d21</strain>
    </source>
</reference>
<protein>
    <submittedName>
        <fullName evidence="2">Uma2 family endonuclease</fullName>
    </submittedName>
</protein>